<dbReference type="SMART" id="SM00430">
    <property type="entry name" value="HOLI"/>
    <property type="match status" value="1"/>
</dbReference>
<reference evidence="25" key="1">
    <citation type="submission" date="2023-07" db="EMBL/GenBank/DDBJ databases">
        <title>Chromosome-level Genome Assembly of Striped Snakehead (Channa striata).</title>
        <authorList>
            <person name="Liu H."/>
        </authorList>
    </citation>
    <scope>NUCLEOTIDE SEQUENCE</scope>
    <source>
        <strain evidence="25">Gz</strain>
        <tissue evidence="25">Muscle</tissue>
    </source>
</reference>
<evidence type="ECO:0000256" key="1">
    <source>
        <dbReference type="ARBA" id="ARBA00004123"/>
    </source>
</evidence>
<dbReference type="FunFam" id="1.10.565.10:FF:000004">
    <property type="entry name" value="Androgen receptor variant"/>
    <property type="match status" value="1"/>
</dbReference>
<dbReference type="GO" id="GO:0008270">
    <property type="term" value="F:zinc ion binding"/>
    <property type="evidence" value="ECO:0007669"/>
    <property type="project" value="UniProtKB-KW"/>
</dbReference>
<keyword evidence="26" id="KW-1185">Reference proteome</keyword>
<evidence type="ECO:0000256" key="4">
    <source>
        <dbReference type="ARBA" id="ARBA00004300"/>
    </source>
</evidence>
<evidence type="ECO:0000256" key="20">
    <source>
        <dbReference type="ARBA" id="ARBA00023242"/>
    </source>
</evidence>
<evidence type="ECO:0000256" key="17">
    <source>
        <dbReference type="ARBA" id="ARBA00023163"/>
    </source>
</evidence>
<keyword evidence="12" id="KW-0156">Chromatin regulator</keyword>
<sequence>MSKDGAELWAPKESHRRILGLGSVGQNFRSKRISSSPQDKDMDQGGLKRNGNRDDSLTFRETGAGVGRDTGDTAGSLLQSAMHLPGTGSLTQPTVAPNGRGGFKEQGEFGGLFEPPQHHVMCEELDMKEAKMLRLEKRQLQDASIFNTEDSLSLSISHLDPLSTSVINTSDNSVLGNLPLPDLFPQHIKQEGNFAMDKDLGSYSGHQGAGACGLDGSRLLEETEIWQDLDLSSSLPEISDFELDSEVAHLDTILHDASGGGGPDSSLLKDSKSLVGNGGTCTNVNGTEQQRHPIHHHHQQQQPPPPPQQHLLQHQQHQLHHQHQQHPSLISSVMIKEEKDPDNSFIHICTPGVVKQEKDSASFCQTQCLQGNMSSLQRGGGGGGGPMSSPMGVGTGPGYHYRASPSSSVDLQDQKPFSMFSSLSPVGENWSGGTRYGESSGMQRGNDGLPSAAALPFSVNFSNSSQRTGETGSSAVPGQAKSSGQTHKICLVCSDEASGCHYGVVTCGSCKVFFKRAVEGWRARQNTEGQHNYLCAGRNDCIIDKIRRKNCPACRFRKCLQAGMNLEARKNKKLSKLKPRVPGSPEPVSNMPVPVIPRCMPQLVPTMLSVLKAIEPEIIYSGYDGTLPDTSSRLMTSLNRLGGQQVISAVKWAKSLPGFRNLHLDDQMTLLQCSWLFLMSFSLGWRSYEQCNGNMLCFAPDLVINEERMKLPFMTNQCEQMLKICNEFVRLQVSYDEYLCMKVLLLLSTVPKDGLKSQAVFDEIRMTYIKELGKAIVKREENASQNWQRFYQLTKLLDSMQEMVEGLLQICFYTFVNKTLSVEFPEMLAEIISNQIPKFKDGSVKPLLFHQK</sequence>
<keyword evidence="15" id="KW-0238">DNA-binding</keyword>
<comment type="similarity">
    <text evidence="5">Belongs to the nuclear hormone receptor family. NR3 subfamily.</text>
</comment>
<keyword evidence="16" id="KW-0496">Mitochondrion</keyword>
<dbReference type="GO" id="GO:1990239">
    <property type="term" value="F:steroid hormone binding"/>
    <property type="evidence" value="ECO:0007669"/>
    <property type="project" value="UniProtKB-ARBA"/>
</dbReference>
<evidence type="ECO:0000256" key="6">
    <source>
        <dbReference type="ARBA" id="ARBA00015625"/>
    </source>
</evidence>
<dbReference type="PROSITE" id="PS00031">
    <property type="entry name" value="NUCLEAR_REC_DBD_1"/>
    <property type="match status" value="1"/>
</dbReference>
<dbReference type="PROSITE" id="PS51843">
    <property type="entry name" value="NR_LBD"/>
    <property type="match status" value="1"/>
</dbReference>
<dbReference type="CDD" id="cd07172">
    <property type="entry name" value="NR_DBD_GR_PR"/>
    <property type="match status" value="1"/>
</dbReference>
<dbReference type="GO" id="GO:0001046">
    <property type="term" value="F:core promoter sequence-specific DNA binding"/>
    <property type="evidence" value="ECO:0007669"/>
    <property type="project" value="UniProtKB-ARBA"/>
</dbReference>
<organism evidence="25 26">
    <name type="scientific">Channa striata</name>
    <name type="common">Snakehead murrel</name>
    <name type="synonym">Ophicephalus striatus</name>
    <dbReference type="NCBI Taxonomy" id="64152"/>
    <lineage>
        <taxon>Eukaryota</taxon>
        <taxon>Metazoa</taxon>
        <taxon>Chordata</taxon>
        <taxon>Craniata</taxon>
        <taxon>Vertebrata</taxon>
        <taxon>Euteleostomi</taxon>
        <taxon>Actinopterygii</taxon>
        <taxon>Neopterygii</taxon>
        <taxon>Teleostei</taxon>
        <taxon>Neoteleostei</taxon>
        <taxon>Acanthomorphata</taxon>
        <taxon>Anabantaria</taxon>
        <taxon>Anabantiformes</taxon>
        <taxon>Channoidei</taxon>
        <taxon>Channidae</taxon>
        <taxon>Channa</taxon>
    </lineage>
</organism>
<dbReference type="InterPro" id="IPR013088">
    <property type="entry name" value="Znf_NHR/GATA"/>
</dbReference>
<keyword evidence="19" id="KW-0206">Cytoskeleton</keyword>
<comment type="subcellular location">
    <subcellularLocation>
        <location evidence="4">Cytoplasm</location>
        <location evidence="4">Cytoskeleton</location>
        <location evidence="4">Microtubule organizing center</location>
        <location evidence="4">Centrosome</location>
    </subcellularLocation>
    <subcellularLocation>
        <location evidence="3">Cytoplasm</location>
        <location evidence="3">Cytoskeleton</location>
        <location evidence="3">Spindle</location>
    </subcellularLocation>
    <subcellularLocation>
        <location evidence="2">Mitochondrion</location>
    </subcellularLocation>
    <subcellularLocation>
        <location evidence="1">Nucleus</location>
    </subcellularLocation>
</comment>
<evidence type="ECO:0000313" key="25">
    <source>
        <dbReference type="EMBL" id="KAK2828141.1"/>
    </source>
</evidence>
<dbReference type="InterPro" id="IPR001723">
    <property type="entry name" value="Nuclear_hrmn_rcpt"/>
</dbReference>
<dbReference type="GO" id="GO:0031963">
    <property type="term" value="F:nuclear cortisol receptor activity"/>
    <property type="evidence" value="ECO:0007669"/>
    <property type="project" value="UniProtKB-ARBA"/>
</dbReference>
<comment type="caution">
    <text evidence="25">The sequence shown here is derived from an EMBL/GenBank/DDBJ whole genome shotgun (WGS) entry which is preliminary data.</text>
</comment>
<feature type="domain" description="Nuclear receptor" evidence="23">
    <location>
        <begin position="487"/>
        <end position="571"/>
    </location>
</feature>
<keyword evidence="7" id="KW-0963">Cytoplasm</keyword>
<dbReference type="InterPro" id="IPR001409">
    <property type="entry name" value="Glcrtcd_rcpt"/>
</dbReference>
<dbReference type="GO" id="GO:0005634">
    <property type="term" value="C:nucleus"/>
    <property type="evidence" value="ECO:0007669"/>
    <property type="project" value="UniProtKB-SubCell"/>
</dbReference>
<evidence type="ECO:0000256" key="13">
    <source>
        <dbReference type="ARBA" id="ARBA00023015"/>
    </source>
</evidence>
<keyword evidence="17" id="KW-0804">Transcription</keyword>
<evidence type="ECO:0000256" key="3">
    <source>
        <dbReference type="ARBA" id="ARBA00004186"/>
    </source>
</evidence>
<evidence type="ECO:0000256" key="8">
    <source>
        <dbReference type="ARBA" id="ARBA00022665"/>
    </source>
</evidence>
<protein>
    <recommendedName>
        <fullName evidence="6">Glucocorticoid receptor</fullName>
    </recommendedName>
    <alternativeName>
        <fullName evidence="21">Nuclear receptor subfamily 3 group C member 1</fullName>
    </alternativeName>
</protein>
<feature type="domain" description="NR LBD" evidence="24">
    <location>
        <begin position="599"/>
        <end position="833"/>
    </location>
</feature>
<evidence type="ECO:0000259" key="23">
    <source>
        <dbReference type="PROSITE" id="PS51030"/>
    </source>
</evidence>
<dbReference type="GO" id="GO:0051414">
    <property type="term" value="P:response to cortisol"/>
    <property type="evidence" value="ECO:0007669"/>
    <property type="project" value="UniProtKB-ARBA"/>
</dbReference>
<evidence type="ECO:0000256" key="12">
    <source>
        <dbReference type="ARBA" id="ARBA00022853"/>
    </source>
</evidence>
<evidence type="ECO:0000256" key="14">
    <source>
        <dbReference type="ARBA" id="ARBA00023121"/>
    </source>
</evidence>
<dbReference type="SUPFAM" id="SSF48508">
    <property type="entry name" value="Nuclear receptor ligand-binding domain"/>
    <property type="match status" value="1"/>
</dbReference>
<evidence type="ECO:0000256" key="18">
    <source>
        <dbReference type="ARBA" id="ARBA00023170"/>
    </source>
</evidence>
<feature type="compositionally biased region" description="Polar residues" evidence="22">
    <location>
        <begin position="24"/>
        <end position="37"/>
    </location>
</feature>
<keyword evidence="18" id="KW-0675">Receptor</keyword>
<dbReference type="InterPro" id="IPR050200">
    <property type="entry name" value="Nuclear_hormone_rcpt_NR3"/>
</dbReference>
<dbReference type="EMBL" id="JAUPFM010000015">
    <property type="protein sequence ID" value="KAK2828141.1"/>
    <property type="molecule type" value="Genomic_DNA"/>
</dbReference>
<evidence type="ECO:0000256" key="5">
    <source>
        <dbReference type="ARBA" id="ARBA00005413"/>
    </source>
</evidence>
<dbReference type="FunFam" id="3.30.50.10:FF:000047">
    <property type="entry name" value="glucocorticoid receptor isoform X1"/>
    <property type="match status" value="1"/>
</dbReference>
<feature type="region of interest" description="Disordered" evidence="22">
    <location>
        <begin position="1"/>
        <end position="69"/>
    </location>
</feature>
<dbReference type="SMART" id="SM00399">
    <property type="entry name" value="ZnF_C4"/>
    <property type="match status" value="1"/>
</dbReference>
<keyword evidence="14" id="KW-0446">Lipid-binding</keyword>
<dbReference type="InterPro" id="IPR001628">
    <property type="entry name" value="Znf_hrmn_rcpt"/>
</dbReference>
<evidence type="ECO:0000256" key="11">
    <source>
        <dbReference type="ARBA" id="ARBA00022833"/>
    </source>
</evidence>
<evidence type="ECO:0000313" key="26">
    <source>
        <dbReference type="Proteomes" id="UP001187415"/>
    </source>
</evidence>
<evidence type="ECO:0000256" key="16">
    <source>
        <dbReference type="ARBA" id="ARBA00023128"/>
    </source>
</evidence>
<dbReference type="GO" id="GO:0006325">
    <property type="term" value="P:chromatin organization"/>
    <property type="evidence" value="ECO:0007669"/>
    <property type="project" value="UniProtKB-KW"/>
</dbReference>
<dbReference type="PANTHER" id="PTHR48092">
    <property type="entry name" value="KNIRPS-RELATED PROTEIN-RELATED"/>
    <property type="match status" value="1"/>
</dbReference>
<dbReference type="Gene3D" id="3.30.50.10">
    <property type="entry name" value="Erythroid Transcription Factor GATA-1, subunit A"/>
    <property type="match status" value="1"/>
</dbReference>
<dbReference type="Pfam" id="PF02155">
    <property type="entry name" value="GCR"/>
    <property type="match status" value="1"/>
</dbReference>
<dbReference type="GO" id="GO:0005739">
    <property type="term" value="C:mitochondrion"/>
    <property type="evidence" value="ECO:0007669"/>
    <property type="project" value="UniProtKB-SubCell"/>
</dbReference>
<dbReference type="GO" id="GO:0010628">
    <property type="term" value="P:positive regulation of gene expression"/>
    <property type="evidence" value="ECO:0007669"/>
    <property type="project" value="UniProtKB-ARBA"/>
</dbReference>
<dbReference type="Pfam" id="PF00105">
    <property type="entry name" value="zf-C4"/>
    <property type="match status" value="1"/>
</dbReference>
<dbReference type="SUPFAM" id="SSF57716">
    <property type="entry name" value="Glucocorticoid receptor-like (DNA-binding domain)"/>
    <property type="match status" value="1"/>
</dbReference>
<dbReference type="PROSITE" id="PS51030">
    <property type="entry name" value="NUCLEAR_REC_DBD_2"/>
    <property type="match status" value="1"/>
</dbReference>
<evidence type="ECO:0000256" key="21">
    <source>
        <dbReference type="ARBA" id="ARBA00031162"/>
    </source>
</evidence>
<evidence type="ECO:0000256" key="9">
    <source>
        <dbReference type="ARBA" id="ARBA00022723"/>
    </source>
</evidence>
<proteinExistence type="inferred from homology"/>
<keyword evidence="11" id="KW-0862">Zinc</keyword>
<name>A0AA88M0J9_CHASR</name>
<dbReference type="PRINTS" id="PR00047">
    <property type="entry name" value="STROIDFINGER"/>
</dbReference>
<evidence type="ECO:0000256" key="10">
    <source>
        <dbReference type="ARBA" id="ARBA00022771"/>
    </source>
</evidence>
<keyword evidence="10" id="KW-0863">Zinc-finger</keyword>
<keyword evidence="9" id="KW-0479">Metal-binding</keyword>
<evidence type="ECO:0000256" key="2">
    <source>
        <dbReference type="ARBA" id="ARBA00004173"/>
    </source>
</evidence>
<dbReference type="GO" id="GO:0005813">
    <property type="term" value="C:centrosome"/>
    <property type="evidence" value="ECO:0007669"/>
    <property type="project" value="UniProtKB-SubCell"/>
</dbReference>
<dbReference type="Pfam" id="PF00104">
    <property type="entry name" value="Hormone_recep"/>
    <property type="match status" value="1"/>
</dbReference>
<evidence type="ECO:0000256" key="19">
    <source>
        <dbReference type="ARBA" id="ARBA00023212"/>
    </source>
</evidence>
<dbReference type="PRINTS" id="PR00398">
    <property type="entry name" value="STRDHORMONER"/>
</dbReference>
<dbReference type="Gene3D" id="1.10.565.10">
    <property type="entry name" value="Retinoid X Receptor"/>
    <property type="match status" value="1"/>
</dbReference>
<feature type="compositionally biased region" description="Basic and acidic residues" evidence="22">
    <location>
        <begin position="1"/>
        <end position="13"/>
    </location>
</feature>
<gene>
    <name evidence="25" type="ORF">Q5P01_019175</name>
</gene>
<dbReference type="GO" id="GO:0005819">
    <property type="term" value="C:spindle"/>
    <property type="evidence" value="ECO:0007669"/>
    <property type="project" value="UniProtKB-SubCell"/>
</dbReference>
<feature type="region of interest" description="Disordered" evidence="22">
    <location>
        <begin position="278"/>
        <end position="327"/>
    </location>
</feature>
<dbReference type="InterPro" id="IPR000536">
    <property type="entry name" value="Nucl_hrmn_rcpt_lig-bd"/>
</dbReference>
<accession>A0AA88M0J9</accession>
<dbReference type="AlphaFoldDB" id="A0AA88M0J9"/>
<keyword evidence="8" id="KW-0754">Steroid-binding</keyword>
<evidence type="ECO:0000256" key="15">
    <source>
        <dbReference type="ARBA" id="ARBA00023125"/>
    </source>
</evidence>
<evidence type="ECO:0000256" key="7">
    <source>
        <dbReference type="ARBA" id="ARBA00022490"/>
    </source>
</evidence>
<dbReference type="GO" id="GO:1990794">
    <property type="term" value="C:basolateral part of cell"/>
    <property type="evidence" value="ECO:0007669"/>
    <property type="project" value="UniProtKB-ARBA"/>
</dbReference>
<evidence type="ECO:0000259" key="24">
    <source>
        <dbReference type="PROSITE" id="PS51843"/>
    </source>
</evidence>
<keyword evidence="13" id="KW-0805">Transcription regulation</keyword>
<keyword evidence="20" id="KW-0539">Nucleus</keyword>
<evidence type="ECO:0000256" key="22">
    <source>
        <dbReference type="SAM" id="MobiDB-lite"/>
    </source>
</evidence>
<dbReference type="Proteomes" id="UP001187415">
    <property type="component" value="Unassembled WGS sequence"/>
</dbReference>
<dbReference type="InterPro" id="IPR035500">
    <property type="entry name" value="NHR-like_dom_sf"/>
</dbReference>